<protein>
    <submittedName>
        <fullName evidence="1">Uncharacterized protein</fullName>
    </submittedName>
</protein>
<name>A0A318IPB4_BURPY</name>
<evidence type="ECO:0000313" key="2">
    <source>
        <dbReference type="Proteomes" id="UP000247755"/>
    </source>
</evidence>
<reference evidence="1 2" key="1">
    <citation type="submission" date="2018-05" db="EMBL/GenBank/DDBJ databases">
        <title>Comparative genomics of bacterial root endophytes of switchgrass collected from native prairies over two seasons.</title>
        <authorList>
            <person name="Tang Y."/>
        </authorList>
    </citation>
    <scope>NUCLEOTIDE SEQUENCE [LARGE SCALE GENOMIC DNA]</scope>
    <source>
        <strain evidence="1 2">NFIX32</strain>
    </source>
</reference>
<comment type="caution">
    <text evidence="1">The sequence shown here is derived from an EMBL/GenBank/DDBJ whole genome shotgun (WGS) entry which is preliminary data.</text>
</comment>
<dbReference type="EMBL" id="QJJY01000005">
    <property type="protein sequence ID" value="PXX36954.1"/>
    <property type="molecule type" value="Genomic_DNA"/>
</dbReference>
<evidence type="ECO:0000313" key="1">
    <source>
        <dbReference type="EMBL" id="PXX36954.1"/>
    </source>
</evidence>
<proteinExistence type="predicted"/>
<dbReference type="AlphaFoldDB" id="A0A318IPB4"/>
<sequence>MVQLSALPHLSSLSDREKAGLLMLLPSKSSSQRLALINMYPSLVKLPEQQKELLLDKLEKIVPVTVSERQ</sequence>
<accession>A0A318IPB4</accession>
<organism evidence="1 2">
    <name type="scientific">Burkholderia pyrrocinia</name>
    <name type="common">Pseudomonas pyrrocinia</name>
    <dbReference type="NCBI Taxonomy" id="60550"/>
    <lineage>
        <taxon>Bacteria</taxon>
        <taxon>Pseudomonadati</taxon>
        <taxon>Pseudomonadota</taxon>
        <taxon>Betaproteobacteria</taxon>
        <taxon>Burkholderiales</taxon>
        <taxon>Burkholderiaceae</taxon>
        <taxon>Burkholderia</taxon>
        <taxon>Burkholderia cepacia complex</taxon>
    </lineage>
</organism>
<gene>
    <name evidence="1" type="ORF">NA66_100593</name>
</gene>
<dbReference type="Proteomes" id="UP000247755">
    <property type="component" value="Unassembled WGS sequence"/>
</dbReference>